<reference evidence="3" key="1">
    <citation type="submission" date="2022-04" db="EMBL/GenBank/DDBJ databases">
        <title>Mucilaginibacter sp. RS28 isolated from freshwater.</title>
        <authorList>
            <person name="Ko S.-R."/>
        </authorList>
    </citation>
    <scope>NUCLEOTIDE SEQUENCE</scope>
    <source>
        <strain evidence="3">RS28</strain>
    </source>
</reference>
<dbReference type="AlphaFoldDB" id="A0A9X2B941"/>
<organism evidence="3 4">
    <name type="scientific">Mucilaginibacter straminoryzae</name>
    <dbReference type="NCBI Taxonomy" id="2932774"/>
    <lineage>
        <taxon>Bacteria</taxon>
        <taxon>Pseudomonadati</taxon>
        <taxon>Bacteroidota</taxon>
        <taxon>Sphingobacteriia</taxon>
        <taxon>Sphingobacteriales</taxon>
        <taxon>Sphingobacteriaceae</taxon>
        <taxon>Mucilaginibacter</taxon>
    </lineage>
</organism>
<dbReference type="EMBL" id="JALJEJ010000004">
    <property type="protein sequence ID" value="MCJ8210091.1"/>
    <property type="molecule type" value="Genomic_DNA"/>
</dbReference>
<gene>
    <name evidence="3" type="ORF">MUY27_10255</name>
</gene>
<sequence length="502" mass="53696">MEDNLDNELRDRIREVFDNYEDASADAGWELLRQRFPEEKKRRIIPLWWYGVAALFLVAIGLWFLYPQQEVQNVVQHKSKPAITPQPDSEVNLADNGKKNSASAEDSTADQEKSKITNTGKTYPSQAGSNYMDGKYATVSKSGSNVLFAEGPNKQQSSIQAYAPDEKFAGSKVDVVTEGQKIVGLAPQSTANSAGVLKTVVAAGEKSVADSGQTAFAGDNNIVKTSVAASAQPAGNTAAAMLKMIADDKAREDAARARKQTEDHPAKKKISIAVYAATYFNYAKGSSSNDVNLGGGLTSDFSITNNLKLSTGLAIAQNSLRFDNAASVPNAVNQKAAAAAVSASYAASPASFLAAPAVSPSVKNASAVLVGLDIPINFKYQFNPQKSDTYVMAGISSGTYINETYRSTLDYPNSYASFVTVGSGFNSLSTTQQESTTKQHFNTFDFARTLNLSFGVGYPLGKYNRLIVEPFLKYPLGGLGSQDIRFGAGGINLKLNFKSASK</sequence>
<feature type="compositionally biased region" description="Polar residues" evidence="1">
    <location>
        <begin position="116"/>
        <end position="127"/>
    </location>
</feature>
<evidence type="ECO:0000256" key="1">
    <source>
        <dbReference type="SAM" id="MobiDB-lite"/>
    </source>
</evidence>
<dbReference type="Proteomes" id="UP001139450">
    <property type="component" value="Unassembled WGS sequence"/>
</dbReference>
<proteinExistence type="predicted"/>
<keyword evidence="2" id="KW-0812">Transmembrane</keyword>
<feature type="region of interest" description="Disordered" evidence="1">
    <location>
        <begin position="77"/>
        <end position="127"/>
    </location>
</feature>
<protein>
    <submittedName>
        <fullName evidence="3">Outer membrane beta-barrel protein</fullName>
    </submittedName>
</protein>
<feature type="transmembrane region" description="Helical" evidence="2">
    <location>
        <begin position="47"/>
        <end position="66"/>
    </location>
</feature>
<keyword evidence="4" id="KW-1185">Reference proteome</keyword>
<evidence type="ECO:0000313" key="3">
    <source>
        <dbReference type="EMBL" id="MCJ8210091.1"/>
    </source>
</evidence>
<evidence type="ECO:0000313" key="4">
    <source>
        <dbReference type="Proteomes" id="UP001139450"/>
    </source>
</evidence>
<name>A0A9X2B941_9SPHI</name>
<keyword evidence="2" id="KW-0472">Membrane</keyword>
<evidence type="ECO:0000256" key="2">
    <source>
        <dbReference type="SAM" id="Phobius"/>
    </source>
</evidence>
<keyword evidence="2" id="KW-1133">Transmembrane helix</keyword>
<comment type="caution">
    <text evidence="3">The sequence shown here is derived from an EMBL/GenBank/DDBJ whole genome shotgun (WGS) entry which is preliminary data.</text>
</comment>
<accession>A0A9X2B941</accession>
<dbReference type="RefSeq" id="WP_245129930.1">
    <property type="nucleotide sequence ID" value="NZ_JALJEJ010000004.1"/>
</dbReference>